<dbReference type="Proteomes" id="UP000503312">
    <property type="component" value="Chromosome"/>
</dbReference>
<gene>
    <name evidence="4" type="ORF">DCO17_02850</name>
</gene>
<name>A0A6M9PWK5_9BURK</name>
<evidence type="ECO:0000313" key="4">
    <source>
        <dbReference type="EMBL" id="QKM64262.1"/>
    </source>
</evidence>
<feature type="transmembrane region" description="Helical" evidence="2">
    <location>
        <begin position="161"/>
        <end position="178"/>
    </location>
</feature>
<feature type="compositionally biased region" description="Polar residues" evidence="1">
    <location>
        <begin position="92"/>
        <end position="107"/>
    </location>
</feature>
<proteinExistence type="predicted"/>
<evidence type="ECO:0000256" key="2">
    <source>
        <dbReference type="SAM" id="Phobius"/>
    </source>
</evidence>
<evidence type="ECO:0000313" key="5">
    <source>
        <dbReference type="Proteomes" id="UP000503312"/>
    </source>
</evidence>
<feature type="region of interest" description="Disordered" evidence="1">
    <location>
        <begin position="92"/>
        <end position="124"/>
    </location>
</feature>
<accession>A0A6M9PWK5</accession>
<dbReference type="CDD" id="cd00093">
    <property type="entry name" value="HTH_XRE"/>
    <property type="match status" value="1"/>
</dbReference>
<feature type="domain" description="HTH cro/C1-type" evidence="3">
    <location>
        <begin position="14"/>
        <end position="75"/>
    </location>
</feature>
<protein>
    <recommendedName>
        <fullName evidence="3">HTH cro/C1-type domain-containing protein</fullName>
    </recommendedName>
</protein>
<evidence type="ECO:0000256" key="1">
    <source>
        <dbReference type="SAM" id="MobiDB-lite"/>
    </source>
</evidence>
<dbReference type="InterPro" id="IPR001387">
    <property type="entry name" value="Cro/C1-type_HTH"/>
</dbReference>
<evidence type="ECO:0000259" key="3">
    <source>
        <dbReference type="PROSITE" id="PS50943"/>
    </source>
</evidence>
<dbReference type="InterPro" id="IPR010982">
    <property type="entry name" value="Lambda_DNA-bd_dom_sf"/>
</dbReference>
<dbReference type="RefSeq" id="WP_173955304.1">
    <property type="nucleotide sequence ID" value="NZ_CP028942.1"/>
</dbReference>
<organism evidence="4 5">
    <name type="scientific">Polynucleobacter tropicus</name>
    <dbReference type="NCBI Taxonomy" id="1743174"/>
    <lineage>
        <taxon>Bacteria</taxon>
        <taxon>Pseudomonadati</taxon>
        <taxon>Pseudomonadota</taxon>
        <taxon>Betaproteobacteria</taxon>
        <taxon>Burkholderiales</taxon>
        <taxon>Burkholderiaceae</taxon>
        <taxon>Polynucleobacter</taxon>
    </lineage>
</organism>
<keyword evidence="2" id="KW-0472">Membrane</keyword>
<feature type="region of interest" description="Disordered" evidence="1">
    <location>
        <begin position="201"/>
        <end position="224"/>
    </location>
</feature>
<dbReference type="KEGG" id="ptrp:DCO17_02850"/>
<dbReference type="SUPFAM" id="SSF47413">
    <property type="entry name" value="lambda repressor-like DNA-binding domains"/>
    <property type="match status" value="1"/>
</dbReference>
<dbReference type="GO" id="GO:0003677">
    <property type="term" value="F:DNA binding"/>
    <property type="evidence" value="ECO:0007669"/>
    <property type="project" value="InterPro"/>
</dbReference>
<dbReference type="PROSITE" id="PS50943">
    <property type="entry name" value="HTH_CROC1"/>
    <property type="match status" value="1"/>
</dbReference>
<keyword evidence="2" id="KW-1133">Transmembrane helix</keyword>
<sequence>MTQTRLPEIIGSALKAAREKRGMERGELATQCCLSSKMILELEEGGSSSFYNFQLKLSTAKRVGTFLGLAPTDYLEQPVAIVATVTPVSEVENSSDANDAQASQDSVSVKDDAKPAEISAPSKTVVDEGEQLDDLIYESTHSGTSLPYIAARSTPFAFKKLGLALGILIVMGALYGVGNKFQVSSAVLAFVDSFGAKKVEQQESPSESASQEPQQAVAEDGVSEKAPVKPELVANAAPSQIQCPQVRDDQLPIYKSPNPSKLGDAVNIKTLVKQSICVADGQGRNTSVDLEPNTAHSFRGVSPFVISAQDLDNVEMYYQGWRVRPPSSGLKQMKLVEVAMQ</sequence>
<dbReference type="EMBL" id="CP028942">
    <property type="protein sequence ID" value="QKM64262.1"/>
    <property type="molecule type" value="Genomic_DNA"/>
</dbReference>
<dbReference type="Gene3D" id="1.10.260.40">
    <property type="entry name" value="lambda repressor-like DNA-binding domains"/>
    <property type="match status" value="1"/>
</dbReference>
<reference evidence="4 5" key="1">
    <citation type="submission" date="2018-04" db="EMBL/GenBank/DDBJ databases">
        <title>Polynucleobacter sp. UH21B genome.</title>
        <authorList>
            <person name="Hahn M.W."/>
        </authorList>
    </citation>
    <scope>NUCLEOTIDE SEQUENCE [LARGE SCALE GENOMIC DNA]</scope>
    <source>
        <strain evidence="4 5">MWH-UH21B</strain>
    </source>
</reference>
<keyword evidence="2" id="KW-0812">Transmembrane</keyword>
<dbReference type="AlphaFoldDB" id="A0A6M9PWK5"/>
<keyword evidence="5" id="KW-1185">Reference proteome</keyword>
<feature type="compositionally biased region" description="Low complexity" evidence="1">
    <location>
        <begin position="202"/>
        <end position="219"/>
    </location>
</feature>